<dbReference type="KEGG" id="cmos:111460661"/>
<proteinExistence type="inferred from homology"/>
<gene>
    <name evidence="5" type="primary">LOC111460661</name>
</gene>
<name>A0A6J1H5F1_CUCMO</name>
<evidence type="ECO:0000256" key="2">
    <source>
        <dbReference type="ARBA" id="ARBA00022679"/>
    </source>
</evidence>
<keyword evidence="3" id="KW-0012">Acyltransferase</keyword>
<dbReference type="InterPro" id="IPR023213">
    <property type="entry name" value="CAT-like_dom_sf"/>
</dbReference>
<dbReference type="AlphaFoldDB" id="A0A6J1H5F1"/>
<protein>
    <submittedName>
        <fullName evidence="5">BAHD acyltransferase BIA1-like</fullName>
    </submittedName>
</protein>
<dbReference type="GO" id="GO:0016746">
    <property type="term" value="F:acyltransferase activity"/>
    <property type="evidence" value="ECO:0007669"/>
    <property type="project" value="UniProtKB-KW"/>
</dbReference>
<dbReference type="Proteomes" id="UP000504609">
    <property type="component" value="Unplaced"/>
</dbReference>
<dbReference type="PANTHER" id="PTHR31623:SF122">
    <property type="entry name" value="HXXXD-TYPE ACYL-TRANSFERASE FAMILY PROTEIN"/>
    <property type="match status" value="1"/>
</dbReference>
<organism evidence="4 5">
    <name type="scientific">Cucurbita moschata</name>
    <name type="common">Winter crookneck squash</name>
    <name type="synonym">Cucurbita pepo var. moschata</name>
    <dbReference type="NCBI Taxonomy" id="3662"/>
    <lineage>
        <taxon>Eukaryota</taxon>
        <taxon>Viridiplantae</taxon>
        <taxon>Streptophyta</taxon>
        <taxon>Embryophyta</taxon>
        <taxon>Tracheophyta</taxon>
        <taxon>Spermatophyta</taxon>
        <taxon>Magnoliopsida</taxon>
        <taxon>eudicotyledons</taxon>
        <taxon>Gunneridae</taxon>
        <taxon>Pentapetalae</taxon>
        <taxon>rosids</taxon>
        <taxon>fabids</taxon>
        <taxon>Cucurbitales</taxon>
        <taxon>Cucurbitaceae</taxon>
        <taxon>Cucurbiteae</taxon>
        <taxon>Cucurbita</taxon>
    </lineage>
</organism>
<dbReference type="Gene3D" id="3.30.559.10">
    <property type="entry name" value="Chloramphenicol acetyltransferase-like domain"/>
    <property type="match status" value="2"/>
</dbReference>
<dbReference type="GeneID" id="111460661"/>
<reference evidence="5" key="1">
    <citation type="submission" date="2025-08" db="UniProtKB">
        <authorList>
            <consortium name="RefSeq"/>
        </authorList>
    </citation>
    <scope>IDENTIFICATION</scope>
    <source>
        <tissue evidence="5">Young leaves</tissue>
    </source>
</reference>
<evidence type="ECO:0000313" key="4">
    <source>
        <dbReference type="Proteomes" id="UP000504609"/>
    </source>
</evidence>
<dbReference type="Pfam" id="PF02458">
    <property type="entry name" value="Transferase"/>
    <property type="match status" value="1"/>
</dbReference>
<keyword evidence="2" id="KW-0808">Transferase</keyword>
<dbReference type="PANTHER" id="PTHR31623">
    <property type="entry name" value="F21J9.9"/>
    <property type="match status" value="1"/>
</dbReference>
<evidence type="ECO:0000313" key="5">
    <source>
        <dbReference type="RefSeq" id="XP_022959641.1"/>
    </source>
</evidence>
<sequence length="472" mass="51157">MALSVKIISEEKIKPSSPTPETQKHLKFSFLDQLALPVYVPVLLFYAPGGDDNQTSKSHLLKASLSKALAQYYPFAGRVQDNNVSIHCNDEGAIYVEAQVNCRLSDVLNQLNVDSLNQFLPFSIASSDSAKACILLVQTTSFQCGGMTIGLLMSHKITDASSISSFINTWTAIAVAGDDSNATISQLPLPEFISDSVLQPPQDLQVATPTSDTGIHAKGVTKRLVFEGSKITALKAKAASARVEQPTRVESVAGLIWKCAIAASKSTSGVSKASVLGQAVNLRKRLEPNLSDTSIGNLLGFITPETKAGAVEEIELQEVVGLLREGIAEFKKSGYKKYQDTEAYLEFFKTMTDPDGPYSSDKNFYLCSSWSRFGFYETDFGWGCPVWFIGGLSMFSNFFLLMDTRDGRGIEALVTLSEEDMAVFQRDEDLLAFASFNPDVIQVADSKGSSRVCEGKSTSEVAVGSDVQVLSV</sequence>
<evidence type="ECO:0000256" key="3">
    <source>
        <dbReference type="ARBA" id="ARBA00023315"/>
    </source>
</evidence>
<evidence type="ECO:0000256" key="1">
    <source>
        <dbReference type="ARBA" id="ARBA00009861"/>
    </source>
</evidence>
<comment type="similarity">
    <text evidence="1">Belongs to the plant acyltransferase family.</text>
</comment>
<accession>A0A6J1H5F1</accession>
<keyword evidence="4" id="KW-1185">Reference proteome</keyword>
<dbReference type="RefSeq" id="XP_022959641.1">
    <property type="nucleotide sequence ID" value="XM_023103873.1"/>
</dbReference>